<evidence type="ECO:0000313" key="3">
    <source>
        <dbReference type="Proteomes" id="UP001488838"/>
    </source>
</evidence>
<sequence>MEIRALLGGPTPLGTKAWPSGNLTPRSLQPIPKAASRAQGIRIEKSPDRVIINYGNEPLPSWSQSEDESFQRSSYELAFSALKYQDILETILIDSSVFPSNKIIENFSPVPVPKMKSPYQKFKKWRACFTAGVGRALLLLLVSAG</sequence>
<accession>A0AAW0HLB3</accession>
<evidence type="ECO:0000313" key="2">
    <source>
        <dbReference type="EMBL" id="KAK7802912.1"/>
    </source>
</evidence>
<dbReference type="PANTHER" id="PTHR14663:SF2">
    <property type="entry name" value="METHYLTRANSFERASE NSUN7-RELATED"/>
    <property type="match status" value="1"/>
</dbReference>
<dbReference type="Proteomes" id="UP001488838">
    <property type="component" value="Unassembled WGS sequence"/>
</dbReference>
<reference evidence="2 3" key="1">
    <citation type="journal article" date="2023" name="bioRxiv">
        <title>Conserved and derived expression patterns and positive selection on dental genes reveal complex evolutionary context of ever-growing rodent molars.</title>
        <authorList>
            <person name="Calamari Z.T."/>
            <person name="Song A."/>
            <person name="Cohen E."/>
            <person name="Akter M."/>
            <person name="Roy R.D."/>
            <person name="Hallikas O."/>
            <person name="Christensen M.M."/>
            <person name="Li P."/>
            <person name="Marangoni P."/>
            <person name="Jernvall J."/>
            <person name="Klein O.D."/>
        </authorList>
    </citation>
    <scope>NUCLEOTIDE SEQUENCE [LARGE SCALE GENOMIC DNA]</scope>
    <source>
        <strain evidence="2">V071</strain>
    </source>
</reference>
<feature type="region of interest" description="Disordered" evidence="1">
    <location>
        <begin position="1"/>
        <end position="25"/>
    </location>
</feature>
<organism evidence="2 3">
    <name type="scientific">Myodes glareolus</name>
    <name type="common">Bank vole</name>
    <name type="synonym">Clethrionomys glareolus</name>
    <dbReference type="NCBI Taxonomy" id="447135"/>
    <lineage>
        <taxon>Eukaryota</taxon>
        <taxon>Metazoa</taxon>
        <taxon>Chordata</taxon>
        <taxon>Craniata</taxon>
        <taxon>Vertebrata</taxon>
        <taxon>Euteleostomi</taxon>
        <taxon>Mammalia</taxon>
        <taxon>Eutheria</taxon>
        <taxon>Euarchontoglires</taxon>
        <taxon>Glires</taxon>
        <taxon>Rodentia</taxon>
        <taxon>Myomorpha</taxon>
        <taxon>Muroidea</taxon>
        <taxon>Cricetidae</taxon>
        <taxon>Arvicolinae</taxon>
        <taxon>Myodes</taxon>
    </lineage>
</organism>
<dbReference type="PANTHER" id="PTHR14663">
    <property type="entry name" value="METHYLTRANSFERASE NSUN7-RELATED"/>
    <property type="match status" value="1"/>
</dbReference>
<dbReference type="AlphaFoldDB" id="A0AAW0HLB3"/>
<name>A0AAW0HLB3_MYOGA</name>
<dbReference type="EMBL" id="JBBHLL010000440">
    <property type="protein sequence ID" value="KAK7802912.1"/>
    <property type="molecule type" value="Genomic_DNA"/>
</dbReference>
<comment type="caution">
    <text evidence="2">The sequence shown here is derived from an EMBL/GenBank/DDBJ whole genome shotgun (WGS) entry which is preliminary data.</text>
</comment>
<gene>
    <name evidence="2" type="ORF">U0070_020330</name>
</gene>
<evidence type="ECO:0000256" key="1">
    <source>
        <dbReference type="SAM" id="MobiDB-lite"/>
    </source>
</evidence>
<protein>
    <submittedName>
        <fullName evidence="2">Uncharacterized protein</fullName>
    </submittedName>
</protein>
<keyword evidence="3" id="KW-1185">Reference proteome</keyword>
<dbReference type="InterPro" id="IPR042620">
    <property type="entry name" value="NSUN7"/>
</dbReference>
<proteinExistence type="predicted"/>